<dbReference type="RefSeq" id="WP_173157012.1">
    <property type="nucleotide sequence ID" value="NZ_BAAALX010000039.1"/>
</dbReference>
<evidence type="ECO:0000256" key="1">
    <source>
        <dbReference type="SAM" id="Phobius"/>
    </source>
</evidence>
<reference evidence="3" key="1">
    <citation type="journal article" date="2019" name="Int. J. Syst. Evol. Microbiol.">
        <title>The Global Catalogue of Microorganisms (GCM) 10K type strain sequencing project: providing services to taxonomists for standard genome sequencing and annotation.</title>
        <authorList>
            <consortium name="The Broad Institute Genomics Platform"/>
            <consortium name="The Broad Institute Genome Sequencing Center for Infectious Disease"/>
            <person name="Wu L."/>
            <person name="Ma J."/>
        </authorList>
    </citation>
    <scope>NUCLEOTIDE SEQUENCE [LARGE SCALE GENOMIC DNA]</scope>
    <source>
        <strain evidence="3">JCM 13318</strain>
    </source>
</reference>
<feature type="transmembrane region" description="Helical" evidence="1">
    <location>
        <begin position="39"/>
        <end position="69"/>
    </location>
</feature>
<keyword evidence="3" id="KW-1185">Reference proteome</keyword>
<name>A0ABP4LPY2_9MICO</name>
<evidence type="ECO:0000313" key="2">
    <source>
        <dbReference type="EMBL" id="GAA1527529.1"/>
    </source>
</evidence>
<accession>A0ABP4LPY2</accession>
<sequence>MRKFLLTSGVGLIVVGAAMYALGLCENTEPTGGGANIGAGFVAVLGKALGIIGICAVVASAITALIVWLRKRSSARG</sequence>
<protein>
    <submittedName>
        <fullName evidence="2">Uncharacterized protein</fullName>
    </submittedName>
</protein>
<proteinExistence type="predicted"/>
<evidence type="ECO:0000313" key="3">
    <source>
        <dbReference type="Proteomes" id="UP001500177"/>
    </source>
</evidence>
<gene>
    <name evidence="2" type="ORF">GCM10009690_33010</name>
</gene>
<dbReference type="EMBL" id="BAAALX010000039">
    <property type="protein sequence ID" value="GAA1527529.1"/>
    <property type="molecule type" value="Genomic_DNA"/>
</dbReference>
<keyword evidence="1" id="KW-0812">Transmembrane</keyword>
<keyword evidence="1" id="KW-1133">Transmembrane helix</keyword>
<comment type="caution">
    <text evidence="2">The sequence shown here is derived from an EMBL/GenBank/DDBJ whole genome shotgun (WGS) entry which is preliminary data.</text>
</comment>
<dbReference type="Proteomes" id="UP001500177">
    <property type="component" value="Unassembled WGS sequence"/>
</dbReference>
<organism evidence="2 3">
    <name type="scientific">Brevibacterium permense</name>
    <dbReference type="NCBI Taxonomy" id="234834"/>
    <lineage>
        <taxon>Bacteria</taxon>
        <taxon>Bacillati</taxon>
        <taxon>Actinomycetota</taxon>
        <taxon>Actinomycetes</taxon>
        <taxon>Micrococcales</taxon>
        <taxon>Brevibacteriaceae</taxon>
        <taxon>Brevibacterium</taxon>
    </lineage>
</organism>
<keyword evidence="1" id="KW-0472">Membrane</keyword>